<dbReference type="EMBL" id="CM029054">
    <property type="protein sequence ID" value="KAG2539313.1"/>
    <property type="molecule type" value="Genomic_DNA"/>
</dbReference>
<dbReference type="AlphaFoldDB" id="A0A8T0MS49"/>
<keyword evidence="3" id="KW-1185">Reference proteome</keyword>
<comment type="caution">
    <text evidence="2">The sequence shown here is derived from an EMBL/GenBank/DDBJ whole genome shotgun (WGS) entry which is preliminary data.</text>
</comment>
<protein>
    <submittedName>
        <fullName evidence="2">Uncharacterized protein</fullName>
    </submittedName>
</protein>
<reference evidence="2" key="1">
    <citation type="submission" date="2020-05" db="EMBL/GenBank/DDBJ databases">
        <title>WGS assembly of Panicum virgatum.</title>
        <authorList>
            <person name="Lovell J.T."/>
            <person name="Jenkins J."/>
            <person name="Shu S."/>
            <person name="Juenger T.E."/>
            <person name="Schmutz J."/>
        </authorList>
    </citation>
    <scope>NUCLEOTIDE SEQUENCE</scope>
    <source>
        <strain evidence="2">AP13</strain>
    </source>
</reference>
<sequence length="146" mass="15393">MQPRVGARLHGDPSGVSSPFFPSPLLRHGLALASLLCTPSPSPLLLAAVFRWIHAAIPTIFDRLRPAQSVRGVGVRGGVCLRRHVGWGMGRRSLAATPGRGSVRMSRDGGVPPPRGSDSPAADLARRGHPSPARLRLTHGGARLEA</sequence>
<dbReference type="Proteomes" id="UP000823388">
    <property type="component" value="Chromosome 9N"/>
</dbReference>
<evidence type="ECO:0000313" key="2">
    <source>
        <dbReference type="EMBL" id="KAG2539313.1"/>
    </source>
</evidence>
<feature type="region of interest" description="Disordered" evidence="1">
    <location>
        <begin position="91"/>
        <end position="146"/>
    </location>
</feature>
<proteinExistence type="predicted"/>
<name>A0A8T0MS49_PANVG</name>
<accession>A0A8T0MS49</accession>
<gene>
    <name evidence="2" type="ORF">PVAP13_9NG460628</name>
</gene>
<evidence type="ECO:0000313" key="3">
    <source>
        <dbReference type="Proteomes" id="UP000823388"/>
    </source>
</evidence>
<organism evidence="2 3">
    <name type="scientific">Panicum virgatum</name>
    <name type="common">Blackwell switchgrass</name>
    <dbReference type="NCBI Taxonomy" id="38727"/>
    <lineage>
        <taxon>Eukaryota</taxon>
        <taxon>Viridiplantae</taxon>
        <taxon>Streptophyta</taxon>
        <taxon>Embryophyta</taxon>
        <taxon>Tracheophyta</taxon>
        <taxon>Spermatophyta</taxon>
        <taxon>Magnoliopsida</taxon>
        <taxon>Liliopsida</taxon>
        <taxon>Poales</taxon>
        <taxon>Poaceae</taxon>
        <taxon>PACMAD clade</taxon>
        <taxon>Panicoideae</taxon>
        <taxon>Panicodae</taxon>
        <taxon>Paniceae</taxon>
        <taxon>Panicinae</taxon>
        <taxon>Panicum</taxon>
        <taxon>Panicum sect. Hiantes</taxon>
    </lineage>
</organism>
<evidence type="ECO:0000256" key="1">
    <source>
        <dbReference type="SAM" id="MobiDB-lite"/>
    </source>
</evidence>